<dbReference type="CDD" id="cd06225">
    <property type="entry name" value="HAMP"/>
    <property type="match status" value="1"/>
</dbReference>
<proteinExistence type="inferred from homology"/>
<dbReference type="PANTHER" id="PTHR32089:SF112">
    <property type="entry name" value="LYSOZYME-LIKE PROTEIN-RELATED"/>
    <property type="match status" value="1"/>
</dbReference>
<evidence type="ECO:0000256" key="1">
    <source>
        <dbReference type="ARBA" id="ARBA00023224"/>
    </source>
</evidence>
<gene>
    <name evidence="7" type="primary">mcp4_3</name>
    <name evidence="7" type="ORF">ABG79_01648</name>
</gene>
<reference evidence="7 8" key="1">
    <citation type="submission" date="2015-09" db="EMBL/GenBank/DDBJ databases">
        <title>Draft genome sequence of a Caloramator mitchellensis, a moderate thermophile from the Great Artesian Basin of Australia.</title>
        <authorList>
            <person name="Patel B.K."/>
        </authorList>
    </citation>
    <scope>NUCLEOTIDE SEQUENCE [LARGE SCALE GENOMIC DNA]</scope>
    <source>
        <strain evidence="7 8">VF08</strain>
    </source>
</reference>
<organism evidence="7 8">
    <name type="scientific">Caloramator mitchellensis</name>
    <dbReference type="NCBI Taxonomy" id="908809"/>
    <lineage>
        <taxon>Bacteria</taxon>
        <taxon>Bacillati</taxon>
        <taxon>Bacillota</taxon>
        <taxon>Clostridia</taxon>
        <taxon>Eubacteriales</taxon>
        <taxon>Clostridiaceae</taxon>
        <taxon>Caloramator</taxon>
    </lineage>
</organism>
<dbReference type="STRING" id="908809.ABG79_01648"/>
<dbReference type="Pfam" id="PF00672">
    <property type="entry name" value="HAMP"/>
    <property type="match status" value="1"/>
</dbReference>
<keyword evidence="4" id="KW-1133">Transmembrane helix</keyword>
<sequence>MLEKLTKTKDMGSEEYKTIQHNMIDFVAGHNIKYFYTMAVEDGKLFFVNDAAYEPTPIGEPYEFSNEIKRAFEGELTITKEPYTDKWGSFLSAFCPIKNSKGEIIGIAGADIDVGNFLKVKGDFNRIFIITSITIMLLLTIVAYLFTKGISKDVKLISSNLDKISAGDFTNMIQVKRRDELGKIQESINIVNKKMKEYAETLKKGSQNILNSSEIIDKNSEKINIKIQHASASTQEISASIEEISNLSKIIYDKIEKLKSTTQNTQNITKQGLDILEKIEKNSLEISKKTKKTIENVKTSYNDIKTKMQRAIEDVKIVNQISKVAESILEISQQTNLLALNAAIEAARAGESGRGFAVVAQEVKKLAEKSSADVTKIQDSIKNVLFIVNSLSEISREILELFDKTIISDYNNFVSISEEFNKIGVEFKKVIEYVYSMIDETTNATSEIYESMSSINSTIIQVSTATNEIAKGMTEIAEENMKLTDIIENNFEYAKQLYVMTEKFKTGS</sequence>
<keyword evidence="4" id="KW-0472">Membrane</keyword>
<dbReference type="AlphaFoldDB" id="A0A0R3JYY1"/>
<dbReference type="InterPro" id="IPR004089">
    <property type="entry name" value="MCPsignal_dom"/>
</dbReference>
<dbReference type="Pfam" id="PF00015">
    <property type="entry name" value="MCPsignal"/>
    <property type="match status" value="1"/>
</dbReference>
<evidence type="ECO:0000313" key="8">
    <source>
        <dbReference type="Proteomes" id="UP000052015"/>
    </source>
</evidence>
<dbReference type="GO" id="GO:0007165">
    <property type="term" value="P:signal transduction"/>
    <property type="evidence" value="ECO:0007669"/>
    <property type="project" value="UniProtKB-KW"/>
</dbReference>
<keyword evidence="4" id="KW-0812">Transmembrane</keyword>
<dbReference type="InterPro" id="IPR029151">
    <property type="entry name" value="Sensor-like_sf"/>
</dbReference>
<protein>
    <submittedName>
        <fullName evidence="7">Methyl-accepting chemotaxis protein 4</fullName>
    </submittedName>
</protein>
<evidence type="ECO:0000313" key="7">
    <source>
        <dbReference type="EMBL" id="KRQ86446.1"/>
    </source>
</evidence>
<evidence type="ECO:0000256" key="3">
    <source>
        <dbReference type="PROSITE-ProRule" id="PRU00284"/>
    </source>
</evidence>
<name>A0A0R3JYY1_CALMK</name>
<accession>A0A0R3JYY1</accession>
<evidence type="ECO:0000256" key="4">
    <source>
        <dbReference type="SAM" id="Phobius"/>
    </source>
</evidence>
<feature type="domain" description="HAMP" evidence="6">
    <location>
        <begin position="148"/>
        <end position="200"/>
    </location>
</feature>
<dbReference type="OrthoDB" id="9762005at2"/>
<dbReference type="PROSITE" id="PS50111">
    <property type="entry name" value="CHEMOTAXIS_TRANSDUC_2"/>
    <property type="match status" value="1"/>
</dbReference>
<evidence type="ECO:0000259" key="5">
    <source>
        <dbReference type="PROSITE" id="PS50111"/>
    </source>
</evidence>
<feature type="transmembrane region" description="Helical" evidence="4">
    <location>
        <begin position="127"/>
        <end position="146"/>
    </location>
</feature>
<dbReference type="PROSITE" id="PS50885">
    <property type="entry name" value="HAMP"/>
    <property type="match status" value="1"/>
</dbReference>
<keyword evidence="8" id="KW-1185">Reference proteome</keyword>
<dbReference type="EMBL" id="LKHP01000009">
    <property type="protein sequence ID" value="KRQ86446.1"/>
    <property type="molecule type" value="Genomic_DNA"/>
</dbReference>
<dbReference type="SUPFAM" id="SSF58104">
    <property type="entry name" value="Methyl-accepting chemotaxis protein (MCP) signaling domain"/>
    <property type="match status" value="1"/>
</dbReference>
<dbReference type="RefSeq" id="WP_057978981.1">
    <property type="nucleotide sequence ID" value="NZ_LKHP01000009.1"/>
</dbReference>
<dbReference type="SUPFAM" id="SSF103190">
    <property type="entry name" value="Sensory domain-like"/>
    <property type="match status" value="1"/>
</dbReference>
<keyword evidence="1 3" id="KW-0807">Transducer</keyword>
<dbReference type="SMART" id="SM00283">
    <property type="entry name" value="MA"/>
    <property type="match status" value="1"/>
</dbReference>
<dbReference type="GO" id="GO:0016020">
    <property type="term" value="C:membrane"/>
    <property type="evidence" value="ECO:0007669"/>
    <property type="project" value="InterPro"/>
</dbReference>
<comment type="caution">
    <text evidence="7">The sequence shown here is derived from an EMBL/GenBank/DDBJ whole genome shotgun (WGS) entry which is preliminary data.</text>
</comment>
<feature type="domain" description="Methyl-accepting transducer" evidence="5">
    <location>
        <begin position="198"/>
        <end position="477"/>
    </location>
</feature>
<dbReference type="CDD" id="cd18773">
    <property type="entry name" value="PDC1_HK_sensor"/>
    <property type="match status" value="1"/>
</dbReference>
<evidence type="ECO:0000259" key="6">
    <source>
        <dbReference type="PROSITE" id="PS50885"/>
    </source>
</evidence>
<dbReference type="InterPro" id="IPR003660">
    <property type="entry name" value="HAMP_dom"/>
</dbReference>
<evidence type="ECO:0000256" key="2">
    <source>
        <dbReference type="ARBA" id="ARBA00029447"/>
    </source>
</evidence>
<dbReference type="PANTHER" id="PTHR32089">
    <property type="entry name" value="METHYL-ACCEPTING CHEMOTAXIS PROTEIN MCPB"/>
    <property type="match status" value="1"/>
</dbReference>
<dbReference type="Gene3D" id="1.10.287.950">
    <property type="entry name" value="Methyl-accepting chemotaxis protein"/>
    <property type="match status" value="1"/>
</dbReference>
<dbReference type="Proteomes" id="UP000052015">
    <property type="component" value="Unassembled WGS sequence"/>
</dbReference>
<comment type="similarity">
    <text evidence="2">Belongs to the methyl-accepting chemotaxis (MCP) protein family.</text>
</comment>